<dbReference type="EC" id="3.1.3.48" evidence="5"/>
<keyword evidence="7" id="KW-1185">Reference proteome</keyword>
<protein>
    <recommendedName>
        <fullName evidence="5">Tyrosine-protein phosphatase</fullName>
        <ecNumber evidence="5">3.1.3.48</ecNumber>
    </recommendedName>
</protein>
<reference evidence="7" key="1">
    <citation type="submission" date="2017-09" db="EMBL/GenBank/DDBJ databases">
        <title>Bacterial strain isolated from the female urinary microbiota.</title>
        <authorList>
            <person name="Thomas-White K."/>
            <person name="Kumar N."/>
            <person name="Forster S."/>
            <person name="Putonti C."/>
            <person name="Lawley T."/>
            <person name="Wolfe A.J."/>
        </authorList>
    </citation>
    <scope>NUCLEOTIDE SEQUENCE [LARGE SCALE GENOMIC DNA]</scope>
    <source>
        <strain evidence="7">UMB0959</strain>
    </source>
</reference>
<evidence type="ECO:0000256" key="1">
    <source>
        <dbReference type="ARBA" id="ARBA00005750"/>
    </source>
</evidence>
<dbReference type="GO" id="GO:0030145">
    <property type="term" value="F:manganese ion binding"/>
    <property type="evidence" value="ECO:0007669"/>
    <property type="project" value="UniProtKB-UniRule"/>
</dbReference>
<sequence length="255" mass="28929">MIDIHSHVLVGIDDGPKNLEDAIELLKQAKNEGVTDIIVTPHHLHPNWDNEAKNVYEGLEFLKAQKEVQDIGINLHPGQEIRIKDELFKELDSNQAIALANSQYILIELPSGHVPSSTKQIIFELQKRGYTPIIAHPERNKAIANDLKLLYELVNSGALAQLTTTSLNGGLGKKLQQVSLQMIDYNLVHFIASDAHNVDSRPFIMDSLFRNKKLKAYHDELNQMIKNAESLLNKERVYTNRPEEPTQRKKFLGIF</sequence>
<dbReference type="PANTHER" id="PTHR39181:SF1">
    <property type="entry name" value="TYROSINE-PROTEIN PHOSPHATASE YWQE"/>
    <property type="match status" value="1"/>
</dbReference>
<dbReference type="EMBL" id="CP136964">
    <property type="protein sequence ID" value="WOS95490.1"/>
    <property type="molecule type" value="Genomic_DNA"/>
</dbReference>
<keyword evidence="3 5" id="KW-0904">Protein phosphatase</keyword>
<dbReference type="GO" id="GO:0004725">
    <property type="term" value="F:protein tyrosine phosphatase activity"/>
    <property type="evidence" value="ECO:0007669"/>
    <property type="project" value="UniProtKB-UniRule"/>
</dbReference>
<proteinExistence type="inferred from homology"/>
<evidence type="ECO:0000256" key="5">
    <source>
        <dbReference type="PIRNR" id="PIRNR016557"/>
    </source>
</evidence>
<organism evidence="6 7">
    <name type="scientific">Nosocomiicoccus massiliensis</name>
    <dbReference type="NCBI Taxonomy" id="1232430"/>
    <lineage>
        <taxon>Bacteria</taxon>
        <taxon>Bacillati</taxon>
        <taxon>Bacillota</taxon>
        <taxon>Bacilli</taxon>
        <taxon>Bacillales</taxon>
        <taxon>Staphylococcaceae</taxon>
        <taxon>Nosocomiicoccus</taxon>
    </lineage>
</organism>
<dbReference type="KEGG" id="nmy:CJ229_005150"/>
<evidence type="ECO:0000256" key="4">
    <source>
        <dbReference type="ARBA" id="ARBA00051722"/>
    </source>
</evidence>
<comment type="catalytic activity">
    <reaction evidence="4 5">
        <text>O-phospho-L-tyrosyl-[protein] + H2O = L-tyrosyl-[protein] + phosphate</text>
        <dbReference type="Rhea" id="RHEA:10684"/>
        <dbReference type="Rhea" id="RHEA-COMP:10136"/>
        <dbReference type="Rhea" id="RHEA-COMP:20101"/>
        <dbReference type="ChEBI" id="CHEBI:15377"/>
        <dbReference type="ChEBI" id="CHEBI:43474"/>
        <dbReference type="ChEBI" id="CHEBI:46858"/>
        <dbReference type="ChEBI" id="CHEBI:61978"/>
        <dbReference type="EC" id="3.1.3.48"/>
    </reaction>
</comment>
<evidence type="ECO:0000256" key="3">
    <source>
        <dbReference type="ARBA" id="ARBA00022912"/>
    </source>
</evidence>
<keyword evidence="2 5" id="KW-0378">Hydrolase</keyword>
<dbReference type="RefSeq" id="WP_068129427.1">
    <property type="nucleotide sequence ID" value="NZ_CP136964.1"/>
</dbReference>
<reference evidence="6 7" key="2">
    <citation type="submission" date="2023-10" db="EMBL/GenBank/DDBJ databases">
        <authorList>
            <person name="Choi B."/>
        </authorList>
    </citation>
    <scope>NUCLEOTIDE SEQUENCE [LARGE SCALE GENOMIC DNA]</scope>
    <source>
        <strain evidence="6 7">UMB0959</strain>
    </source>
</reference>
<dbReference type="Proteomes" id="UP000243626">
    <property type="component" value="Chromosome"/>
</dbReference>
<evidence type="ECO:0000256" key="2">
    <source>
        <dbReference type="ARBA" id="ARBA00022801"/>
    </source>
</evidence>
<dbReference type="PIRSF" id="PIRSF016557">
    <property type="entry name" value="Caps_synth_CpsB"/>
    <property type="match status" value="1"/>
</dbReference>
<evidence type="ECO:0000313" key="7">
    <source>
        <dbReference type="Proteomes" id="UP000243626"/>
    </source>
</evidence>
<name>A0AAF0YHF0_9STAP</name>
<dbReference type="InterPro" id="IPR016195">
    <property type="entry name" value="Pol/histidinol_Pase-like"/>
</dbReference>
<gene>
    <name evidence="6" type="ORF">CJ229_005150</name>
</gene>
<dbReference type="AlphaFoldDB" id="A0AAF0YHF0"/>
<evidence type="ECO:0000313" key="6">
    <source>
        <dbReference type="EMBL" id="WOS95490.1"/>
    </source>
</evidence>
<dbReference type="Pfam" id="PF19567">
    <property type="entry name" value="CpsB_CapC"/>
    <property type="match status" value="1"/>
</dbReference>
<dbReference type="SUPFAM" id="SSF89550">
    <property type="entry name" value="PHP domain-like"/>
    <property type="match status" value="1"/>
</dbReference>
<dbReference type="Gene3D" id="3.20.20.140">
    <property type="entry name" value="Metal-dependent hydrolases"/>
    <property type="match status" value="1"/>
</dbReference>
<dbReference type="InterPro" id="IPR016667">
    <property type="entry name" value="Caps_polysacc_synth_CpsB/CapC"/>
</dbReference>
<dbReference type="PANTHER" id="PTHR39181">
    <property type="entry name" value="TYROSINE-PROTEIN PHOSPHATASE YWQE"/>
    <property type="match status" value="1"/>
</dbReference>
<accession>A0AAF0YHF0</accession>
<comment type="similarity">
    <text evidence="1 5">Belongs to the metallo-dependent hydrolases superfamily. CpsB/CapC family.</text>
</comment>